<keyword evidence="1" id="KW-0732">Signal</keyword>
<evidence type="ECO:0000256" key="1">
    <source>
        <dbReference type="SAM" id="SignalP"/>
    </source>
</evidence>
<protein>
    <submittedName>
        <fullName evidence="2">Uncharacterized protein</fullName>
    </submittedName>
</protein>
<feature type="chain" id="PRO_5041274004" evidence="1">
    <location>
        <begin position="23"/>
        <end position="185"/>
    </location>
</feature>
<organism evidence="2 3">
    <name type="scientific">Comamonas aquatica</name>
    <dbReference type="NCBI Taxonomy" id="225991"/>
    <lineage>
        <taxon>Bacteria</taxon>
        <taxon>Pseudomonadati</taxon>
        <taxon>Pseudomonadota</taxon>
        <taxon>Betaproteobacteria</taxon>
        <taxon>Burkholderiales</taxon>
        <taxon>Comamonadaceae</taxon>
        <taxon>Comamonas</taxon>
    </lineage>
</organism>
<accession>A0AA42L167</accession>
<dbReference type="RefSeq" id="WP_279859760.1">
    <property type="nucleotide sequence ID" value="NZ_JAOCFF010000032.1"/>
</dbReference>
<comment type="caution">
    <text evidence="2">The sequence shown here is derived from an EMBL/GenBank/DDBJ whole genome shotgun (WGS) entry which is preliminary data.</text>
</comment>
<sequence length="185" mass="20024">MQFCFSTMVRAGIVMAAGAVMAAGTAQSQQRQHAPHKVDVAQMVACKYDVPTFNDYAMALGASGEGAAALGLTRIEDTPNPFMHEYQLAAPIDVLGWRTQRVALVSGALLAVLDQVKPQDVAQRLGIEEALRDDDFKYMAMRVAHHTQEKVGSNTLNTVISHEVSTVITNPGQVLVGCSYRVNTY</sequence>
<dbReference type="EMBL" id="JAODZU010000003">
    <property type="protein sequence ID" value="MDH0362178.1"/>
    <property type="molecule type" value="Genomic_DNA"/>
</dbReference>
<dbReference type="Proteomes" id="UP001158297">
    <property type="component" value="Unassembled WGS sequence"/>
</dbReference>
<evidence type="ECO:0000313" key="2">
    <source>
        <dbReference type="EMBL" id="MDH0362178.1"/>
    </source>
</evidence>
<dbReference type="AlphaFoldDB" id="A0AA42L167"/>
<reference evidence="2" key="1">
    <citation type="submission" date="2022-09" db="EMBL/GenBank/DDBJ databases">
        <title>Intensive care unit water sources are persistently colonized with multi-drug resistant bacteria and are the site of extensive horizontal gene transfer of antibiotic resistance genes.</title>
        <authorList>
            <person name="Diorio-Toth L."/>
        </authorList>
    </citation>
    <scope>NUCLEOTIDE SEQUENCE</scope>
    <source>
        <strain evidence="2">GD04130</strain>
    </source>
</reference>
<proteinExistence type="predicted"/>
<evidence type="ECO:0000313" key="3">
    <source>
        <dbReference type="Proteomes" id="UP001158297"/>
    </source>
</evidence>
<feature type="signal peptide" evidence="1">
    <location>
        <begin position="1"/>
        <end position="22"/>
    </location>
</feature>
<gene>
    <name evidence="2" type="ORF">N7330_03755</name>
</gene>
<name>A0AA42L167_9BURK</name>